<keyword evidence="4" id="KW-0472">Membrane</keyword>
<comment type="caution">
    <text evidence="6">The sequence shown here is derived from an EMBL/GenBank/DDBJ whole genome shotgun (WGS) entry which is preliminary data.</text>
</comment>
<gene>
    <name evidence="6" type="ORF">BWK62_13575</name>
</gene>
<proteinExistence type="inferred from homology"/>
<dbReference type="EMBL" id="MTCY01000059">
    <property type="protein sequence ID" value="OWP74727.1"/>
    <property type="molecule type" value="Genomic_DNA"/>
</dbReference>
<dbReference type="InterPro" id="IPR029044">
    <property type="entry name" value="Nucleotide-diphossugar_trans"/>
</dbReference>
<protein>
    <submittedName>
        <fullName evidence="6">Glycosyl transferase</fullName>
    </submittedName>
</protein>
<dbReference type="Proteomes" id="UP000198034">
    <property type="component" value="Unassembled WGS sequence"/>
</dbReference>
<evidence type="ECO:0000256" key="2">
    <source>
        <dbReference type="ARBA" id="ARBA00022676"/>
    </source>
</evidence>
<dbReference type="PANTHER" id="PTHR43179">
    <property type="entry name" value="RHAMNOSYLTRANSFERASE WBBL"/>
    <property type="match status" value="1"/>
</dbReference>
<dbReference type="AlphaFoldDB" id="A0A246G7X3"/>
<feature type="transmembrane region" description="Helical" evidence="4">
    <location>
        <begin position="256"/>
        <end position="273"/>
    </location>
</feature>
<keyword evidence="2" id="KW-0328">Glycosyltransferase</keyword>
<dbReference type="InterPro" id="IPR001173">
    <property type="entry name" value="Glyco_trans_2-like"/>
</dbReference>
<evidence type="ECO:0000313" key="6">
    <source>
        <dbReference type="EMBL" id="OWP74727.1"/>
    </source>
</evidence>
<comment type="similarity">
    <text evidence="1">Belongs to the glycosyltransferase 2 family.</text>
</comment>
<evidence type="ECO:0000256" key="3">
    <source>
        <dbReference type="ARBA" id="ARBA00022679"/>
    </source>
</evidence>
<evidence type="ECO:0000313" key="7">
    <source>
        <dbReference type="Proteomes" id="UP000198034"/>
    </source>
</evidence>
<name>A0A246G7X3_9FLAO</name>
<keyword evidence="4" id="KW-1133">Transmembrane helix</keyword>
<evidence type="ECO:0000259" key="5">
    <source>
        <dbReference type="Pfam" id="PF00535"/>
    </source>
</evidence>
<accession>A0A246G7X3</accession>
<evidence type="ECO:0000256" key="4">
    <source>
        <dbReference type="SAM" id="Phobius"/>
    </source>
</evidence>
<reference evidence="6 7" key="1">
    <citation type="journal article" date="2017" name="Infect. Genet. Evol.">
        <title>Comparative genome analysis of fish pathogen Flavobacterium columnare reveals extensive sequence diversity within the species.</title>
        <authorList>
            <person name="Kayansamruaj P."/>
            <person name="Dong H.T."/>
            <person name="Hirono I."/>
            <person name="Kondo H."/>
            <person name="Senapin S."/>
            <person name="Rodkhum C."/>
        </authorList>
    </citation>
    <scope>NUCLEOTIDE SEQUENCE [LARGE SCALE GENOMIC DNA]</scope>
    <source>
        <strain evidence="6 7">1214</strain>
    </source>
</reference>
<dbReference type="GO" id="GO:0016757">
    <property type="term" value="F:glycosyltransferase activity"/>
    <property type="evidence" value="ECO:0007669"/>
    <property type="project" value="UniProtKB-KW"/>
</dbReference>
<feature type="transmembrane region" description="Helical" evidence="4">
    <location>
        <begin position="218"/>
        <end position="236"/>
    </location>
</feature>
<keyword evidence="4" id="KW-0812">Transmembrane</keyword>
<dbReference type="Pfam" id="PF00535">
    <property type="entry name" value="Glycos_transf_2"/>
    <property type="match status" value="1"/>
</dbReference>
<organism evidence="6 7">
    <name type="scientific">Flavobacterium columnare</name>
    <dbReference type="NCBI Taxonomy" id="996"/>
    <lineage>
        <taxon>Bacteria</taxon>
        <taxon>Pseudomonadati</taxon>
        <taxon>Bacteroidota</taxon>
        <taxon>Flavobacteriia</taxon>
        <taxon>Flavobacteriales</taxon>
        <taxon>Flavobacteriaceae</taxon>
        <taxon>Flavobacterium</taxon>
    </lineage>
</organism>
<sequence>MIESKIKFSILITTKNRLVDLKVTLENLSLLINNEEVECLVYDDASTDGTFDFIKRNYPKIILLRNNKTLGLIHNRNILLEKCNGEYAISIDDDLHFLTPENPLEVIETFFKKNKQAGVLSFRVYWDKKEPDTYQTYQKPVRIKNFLGGANVWRMSVWRQIPNYPEWFIFYGEEDFASYQLFKIKKEIWYCPEILTLHRVDLLERKQQKDYIIRTRRSIRSGWFLMGLFYPIRLIPKRFLYTLYIQLKNKVFKRDFRAALGILLALFDVLIHIPKIIKNKNRLTIKEFKAYNELNSTEIYWYPENDK</sequence>
<feature type="domain" description="Glycosyltransferase 2-like" evidence="5">
    <location>
        <begin position="9"/>
        <end position="139"/>
    </location>
</feature>
<dbReference type="Gene3D" id="3.90.550.10">
    <property type="entry name" value="Spore Coat Polysaccharide Biosynthesis Protein SpsA, Chain A"/>
    <property type="match status" value="1"/>
</dbReference>
<evidence type="ECO:0000256" key="1">
    <source>
        <dbReference type="ARBA" id="ARBA00006739"/>
    </source>
</evidence>
<keyword evidence="3 6" id="KW-0808">Transferase</keyword>
<dbReference type="SUPFAM" id="SSF53448">
    <property type="entry name" value="Nucleotide-diphospho-sugar transferases"/>
    <property type="match status" value="1"/>
</dbReference>
<dbReference type="PANTHER" id="PTHR43179:SF12">
    <property type="entry name" value="GALACTOFURANOSYLTRANSFERASE GLFT2"/>
    <property type="match status" value="1"/>
</dbReference>